<feature type="transmembrane region" description="Helical" evidence="1">
    <location>
        <begin position="86"/>
        <end position="105"/>
    </location>
</feature>
<keyword evidence="1" id="KW-0472">Membrane</keyword>
<keyword evidence="1" id="KW-0812">Transmembrane</keyword>
<feature type="transmembrane region" description="Helical" evidence="1">
    <location>
        <begin position="112"/>
        <end position="129"/>
    </location>
</feature>
<protein>
    <submittedName>
        <fullName evidence="2">Uncharacterized protein</fullName>
    </submittedName>
</protein>
<proteinExistence type="predicted"/>
<dbReference type="EMBL" id="MN739636">
    <property type="protein sequence ID" value="QHT17461.1"/>
    <property type="molecule type" value="Genomic_DNA"/>
</dbReference>
<name>A0A6C0DLW3_9ZZZZ</name>
<dbReference type="AlphaFoldDB" id="A0A6C0DLW3"/>
<evidence type="ECO:0000313" key="2">
    <source>
        <dbReference type="EMBL" id="QHT17461.1"/>
    </source>
</evidence>
<feature type="transmembrane region" description="Helical" evidence="1">
    <location>
        <begin position="141"/>
        <end position="160"/>
    </location>
</feature>
<evidence type="ECO:0000256" key="1">
    <source>
        <dbReference type="SAM" id="Phobius"/>
    </source>
</evidence>
<keyword evidence="1" id="KW-1133">Transmembrane helix</keyword>
<reference evidence="2" key="1">
    <citation type="journal article" date="2020" name="Nature">
        <title>Giant virus diversity and host interactions through global metagenomics.</title>
        <authorList>
            <person name="Schulz F."/>
            <person name="Roux S."/>
            <person name="Paez-Espino D."/>
            <person name="Jungbluth S."/>
            <person name="Walsh D.A."/>
            <person name="Denef V.J."/>
            <person name="McMahon K.D."/>
            <person name="Konstantinidis K.T."/>
            <person name="Eloe-Fadrosh E.A."/>
            <person name="Kyrpides N.C."/>
            <person name="Woyke T."/>
        </authorList>
    </citation>
    <scope>NUCLEOTIDE SEQUENCE</scope>
    <source>
        <strain evidence="2">GVMAG-M-3300023174-24</strain>
    </source>
</reference>
<accession>A0A6C0DLW3</accession>
<feature type="transmembrane region" description="Helical" evidence="1">
    <location>
        <begin position="37"/>
        <end position="57"/>
    </location>
</feature>
<sequence>MELNIITFGYLFFRLAPFILTCFFTLSSIFNQDFKGFVLLVGLLLACFAGSMVGRIFNFQTPSSAIDNSVCNMITMGQMENLSQLPLGQVVLSYIYFYLMIFIGLNNVYKQNVSTLIFFPLLIIIDAIWNANNGCFSPIQIFVAIIVGGGIGALWGWIIYSTKSQNLQYFAGYSGNQVCNKPSKNTFKCSVYKNGKLLSSSNV</sequence>
<feature type="transmembrane region" description="Helical" evidence="1">
    <location>
        <begin position="6"/>
        <end position="30"/>
    </location>
</feature>
<organism evidence="2">
    <name type="scientific">viral metagenome</name>
    <dbReference type="NCBI Taxonomy" id="1070528"/>
    <lineage>
        <taxon>unclassified sequences</taxon>
        <taxon>metagenomes</taxon>
        <taxon>organismal metagenomes</taxon>
    </lineage>
</organism>